<name>A0A8S5Q2F1_9CAUD</name>
<reference evidence="2" key="1">
    <citation type="journal article" date="2021" name="Proc. Natl. Acad. Sci. U.S.A.">
        <title>A Catalog of Tens of Thousands of Viruses from Human Metagenomes Reveals Hidden Associations with Chronic Diseases.</title>
        <authorList>
            <person name="Tisza M.J."/>
            <person name="Buck C.B."/>
        </authorList>
    </citation>
    <scope>NUCLEOTIDE SEQUENCE</scope>
    <source>
        <strain evidence="2">CtMYT7</strain>
    </source>
</reference>
<organism evidence="2">
    <name type="scientific">Myoviridae sp. ctMYT7</name>
    <dbReference type="NCBI Taxonomy" id="2825087"/>
    <lineage>
        <taxon>Viruses</taxon>
        <taxon>Duplodnaviria</taxon>
        <taxon>Heunggongvirae</taxon>
        <taxon>Uroviricota</taxon>
        <taxon>Caudoviricetes</taxon>
    </lineage>
</organism>
<keyword evidence="1" id="KW-0812">Transmembrane</keyword>
<accession>A0A8S5Q2F1</accession>
<keyword evidence="1" id="KW-0472">Membrane</keyword>
<proteinExistence type="predicted"/>
<protein>
    <submittedName>
        <fullName evidence="2">Uncharacterized protein</fullName>
    </submittedName>
</protein>
<evidence type="ECO:0000256" key="1">
    <source>
        <dbReference type="SAM" id="Phobius"/>
    </source>
</evidence>
<evidence type="ECO:0000313" key="2">
    <source>
        <dbReference type="EMBL" id="DAE13470.1"/>
    </source>
</evidence>
<dbReference type="EMBL" id="BK015566">
    <property type="protein sequence ID" value="DAE13470.1"/>
    <property type="molecule type" value="Genomic_DNA"/>
</dbReference>
<keyword evidence="1" id="KW-1133">Transmembrane helix</keyword>
<feature type="transmembrane region" description="Helical" evidence="1">
    <location>
        <begin position="90"/>
        <end position="111"/>
    </location>
</feature>
<sequence>MNYNTWVATENFIMECEDLLIPAEESVHQMKKTYKVGMKEIKALKKKIIEADGDPMLMEDCYDQGIMILEDMKSDIKSYKANGIDKTLNFIGNLLPVVLYLAASFGLDHIFRKYFKYNGDMYQQLMQMCSRMIAEDLTGRAAMSMTKVATKPLRNRMDAKQTLLKAIDIELNSMKKALAEIRGLDQI</sequence>